<dbReference type="InterPro" id="IPR022369">
    <property type="entry name" value="Integral_membrane_TerC_rswitch"/>
</dbReference>
<feature type="transmembrane region" description="Helical" evidence="6">
    <location>
        <begin position="72"/>
        <end position="91"/>
    </location>
</feature>
<comment type="similarity">
    <text evidence="2">Belongs to the TerC family.</text>
</comment>
<proteinExistence type="inferred from homology"/>
<accession>A0A1H1F372</accession>
<evidence type="ECO:0000256" key="2">
    <source>
        <dbReference type="ARBA" id="ARBA00007511"/>
    </source>
</evidence>
<evidence type="ECO:0000256" key="1">
    <source>
        <dbReference type="ARBA" id="ARBA00004141"/>
    </source>
</evidence>
<name>A0A1H1F372_9ACTN</name>
<keyword evidence="4 6" id="KW-1133">Transmembrane helix</keyword>
<feature type="transmembrane region" description="Helical" evidence="6">
    <location>
        <begin position="38"/>
        <end position="60"/>
    </location>
</feature>
<dbReference type="InterPro" id="IPR005496">
    <property type="entry name" value="Integral_membrane_TerC"/>
</dbReference>
<evidence type="ECO:0000256" key="4">
    <source>
        <dbReference type="ARBA" id="ARBA00022989"/>
    </source>
</evidence>
<feature type="transmembrane region" description="Helical" evidence="6">
    <location>
        <begin position="103"/>
        <end position="125"/>
    </location>
</feature>
<evidence type="ECO:0000256" key="6">
    <source>
        <dbReference type="SAM" id="Phobius"/>
    </source>
</evidence>
<keyword evidence="5 6" id="KW-0472">Membrane</keyword>
<dbReference type="PANTHER" id="PTHR30238">
    <property type="entry name" value="MEMBRANE BOUND PREDICTED REDOX MODULATOR"/>
    <property type="match status" value="1"/>
</dbReference>
<dbReference type="RefSeq" id="WP_093259400.1">
    <property type="nucleotide sequence ID" value="NZ_FNKK01000002.1"/>
</dbReference>
<dbReference type="OrthoDB" id="5242957at2"/>
<dbReference type="NCBIfam" id="TIGR03718">
    <property type="entry name" value="R_switched_Alx"/>
    <property type="match status" value="1"/>
</dbReference>
<protein>
    <submittedName>
        <fullName evidence="7">Tellurite resistance protein TerC</fullName>
    </submittedName>
</protein>
<organism evidence="7 8">
    <name type="scientific">Thermostaphylospora chromogena</name>
    <dbReference type="NCBI Taxonomy" id="35622"/>
    <lineage>
        <taxon>Bacteria</taxon>
        <taxon>Bacillati</taxon>
        <taxon>Actinomycetota</taxon>
        <taxon>Actinomycetes</taxon>
        <taxon>Streptosporangiales</taxon>
        <taxon>Thermomonosporaceae</taxon>
        <taxon>Thermostaphylospora</taxon>
    </lineage>
</organism>
<keyword evidence="3 6" id="KW-0812">Transmembrane</keyword>
<dbReference type="STRING" id="35622.SAMN04489764_2763"/>
<feature type="transmembrane region" description="Helical" evidence="6">
    <location>
        <begin position="6"/>
        <end position="26"/>
    </location>
</feature>
<comment type="subcellular location">
    <subcellularLocation>
        <location evidence="1">Membrane</location>
        <topology evidence="1">Multi-pass membrane protein</topology>
    </subcellularLocation>
</comment>
<feature type="transmembrane region" description="Helical" evidence="6">
    <location>
        <begin position="251"/>
        <end position="271"/>
    </location>
</feature>
<gene>
    <name evidence="7" type="ORF">SAMN04489764_2763</name>
</gene>
<dbReference type="Pfam" id="PF03741">
    <property type="entry name" value="TerC"/>
    <property type="match status" value="1"/>
</dbReference>
<reference evidence="7 8" key="1">
    <citation type="submission" date="2016-10" db="EMBL/GenBank/DDBJ databases">
        <authorList>
            <person name="de Groot N.N."/>
        </authorList>
    </citation>
    <scope>NUCLEOTIDE SEQUENCE [LARGE SCALE GENOMIC DNA]</scope>
    <source>
        <strain evidence="7 8">DSM 43794</strain>
    </source>
</reference>
<dbReference type="Proteomes" id="UP000217103">
    <property type="component" value="Unassembled WGS sequence"/>
</dbReference>
<dbReference type="AlphaFoldDB" id="A0A1H1F372"/>
<sequence>MSLPTWVWVVTVVGFAVVIAFDFWLVARNPREPSFRECTLWVAFYILLAVGFGTGLLFVAGPRYGGEFFAGWLTEYSLSTDNLFVFLLIMSRFSVPRRYRQKVLLIGIVIALVLRGFFIAIGAEAVSRFDWLFYVFGAFLIYTAWKLIAHEEEEVEFSENLALRTVRRVLPATDRYHGASVLAKVDGRRVVTPMLIVMVAIGTTDLLFALDSIPAIFGLTKEPYLVFTANAFALMGLRQLFFLIGGLIDRLIYLSKGLALILAFIGVKLVLETLHHDGVSWAPEVPIAVSLGVIVGTLAVTAVASLVKTRMDRARAAADVTGASARQPAEID</sequence>
<feature type="transmembrane region" description="Helical" evidence="6">
    <location>
        <begin position="287"/>
        <end position="307"/>
    </location>
</feature>
<dbReference type="PANTHER" id="PTHR30238:SF0">
    <property type="entry name" value="THYLAKOID MEMBRANE PROTEIN TERC, CHLOROPLASTIC"/>
    <property type="match status" value="1"/>
</dbReference>
<evidence type="ECO:0000313" key="8">
    <source>
        <dbReference type="Proteomes" id="UP000217103"/>
    </source>
</evidence>
<evidence type="ECO:0000313" key="7">
    <source>
        <dbReference type="EMBL" id="SDQ95423.1"/>
    </source>
</evidence>
<feature type="transmembrane region" description="Helical" evidence="6">
    <location>
        <begin position="131"/>
        <end position="148"/>
    </location>
</feature>
<feature type="transmembrane region" description="Helical" evidence="6">
    <location>
        <begin position="194"/>
        <end position="217"/>
    </location>
</feature>
<dbReference type="GO" id="GO:0016020">
    <property type="term" value="C:membrane"/>
    <property type="evidence" value="ECO:0007669"/>
    <property type="project" value="UniProtKB-SubCell"/>
</dbReference>
<evidence type="ECO:0000256" key="3">
    <source>
        <dbReference type="ARBA" id="ARBA00022692"/>
    </source>
</evidence>
<feature type="transmembrane region" description="Helical" evidence="6">
    <location>
        <begin position="223"/>
        <end position="244"/>
    </location>
</feature>
<dbReference type="EMBL" id="FNKK01000002">
    <property type="protein sequence ID" value="SDQ95423.1"/>
    <property type="molecule type" value="Genomic_DNA"/>
</dbReference>
<keyword evidence="8" id="KW-1185">Reference proteome</keyword>
<evidence type="ECO:0000256" key="5">
    <source>
        <dbReference type="ARBA" id="ARBA00023136"/>
    </source>
</evidence>